<dbReference type="InterPro" id="IPR011013">
    <property type="entry name" value="Gal_mutarotase_sf_dom"/>
</dbReference>
<accession>A0A660E859</accession>
<reference evidence="6 7" key="1">
    <citation type="submission" date="2018-11" db="EMBL/GenBank/DDBJ databases">
        <authorList>
            <person name="Wuyts S."/>
        </authorList>
    </citation>
    <scope>NUCLEOTIDE SEQUENCE [LARGE SCALE GENOMIC DNA]</scope>
    <source>
        <strain evidence="6">Lactobacillus mudanjiangensis AMBF249</strain>
    </source>
</reference>
<dbReference type="Gene3D" id="2.70.98.30">
    <property type="entry name" value="Golgi alpha-mannosidase II, domain 4"/>
    <property type="match status" value="1"/>
</dbReference>
<protein>
    <submittedName>
        <fullName evidence="6">Glycoside hydrolase, family 38 (Plasmid) [Lactobacillus rhamnosus Lc 705]</fullName>
    </submittedName>
</protein>
<dbReference type="InterPro" id="IPR015341">
    <property type="entry name" value="Glyco_hydro_38_cen"/>
</dbReference>
<dbReference type="OrthoDB" id="9764050at2"/>
<proteinExistence type="inferred from homology"/>
<gene>
    <name evidence="6" type="ORF">MUDAN_MDHGFNIF_01784</name>
</gene>
<dbReference type="InterPro" id="IPR027291">
    <property type="entry name" value="Glyco_hydro_38_N_sf"/>
</dbReference>
<dbReference type="InterPro" id="IPR028995">
    <property type="entry name" value="Glyco_hydro_57/38_cen_sf"/>
</dbReference>
<name>A0A660E859_9LACO</name>
<dbReference type="GO" id="GO:0006013">
    <property type="term" value="P:mannose metabolic process"/>
    <property type="evidence" value="ECO:0007669"/>
    <property type="project" value="InterPro"/>
</dbReference>
<dbReference type="Gene3D" id="3.20.110.10">
    <property type="entry name" value="Glycoside hydrolase 38, N terminal domain"/>
    <property type="match status" value="1"/>
</dbReference>
<dbReference type="PANTHER" id="PTHR46017:SF2">
    <property type="entry name" value="MANNOSYLGLYCERATE HYDROLASE"/>
    <property type="match status" value="1"/>
</dbReference>
<evidence type="ECO:0000256" key="3">
    <source>
        <dbReference type="ARBA" id="ARBA00022801"/>
    </source>
</evidence>
<evidence type="ECO:0000256" key="1">
    <source>
        <dbReference type="ARBA" id="ARBA00009792"/>
    </source>
</evidence>
<dbReference type="GO" id="GO:0046872">
    <property type="term" value="F:metal ion binding"/>
    <property type="evidence" value="ECO:0007669"/>
    <property type="project" value="UniProtKB-KW"/>
</dbReference>
<comment type="similarity">
    <text evidence="1">Belongs to the glycosyl hydrolase 38 family.</text>
</comment>
<dbReference type="GO" id="GO:0004559">
    <property type="term" value="F:alpha-mannosidase activity"/>
    <property type="evidence" value="ECO:0007669"/>
    <property type="project" value="InterPro"/>
</dbReference>
<keyword evidence="3 6" id="KW-0378">Hydrolase</keyword>
<dbReference type="RefSeq" id="WP_130852354.1">
    <property type="nucleotide sequence ID" value="NZ_UYIG01000185.1"/>
</dbReference>
<dbReference type="Pfam" id="PF09261">
    <property type="entry name" value="Alpha-mann_mid"/>
    <property type="match status" value="1"/>
</dbReference>
<evidence type="ECO:0000256" key="4">
    <source>
        <dbReference type="ARBA" id="ARBA00023295"/>
    </source>
</evidence>
<feature type="domain" description="Glycoside hydrolase family 38 central" evidence="5">
    <location>
        <begin position="278"/>
        <end position="356"/>
    </location>
</feature>
<keyword evidence="7" id="KW-1185">Reference proteome</keyword>
<dbReference type="InterPro" id="IPR037094">
    <property type="entry name" value="Glyco_hydro_38_cen_sf"/>
</dbReference>
<evidence type="ECO:0000313" key="7">
    <source>
        <dbReference type="Proteomes" id="UP000289996"/>
    </source>
</evidence>
<dbReference type="SUPFAM" id="SSF74650">
    <property type="entry name" value="Galactose mutarotase-like"/>
    <property type="match status" value="1"/>
</dbReference>
<keyword evidence="4" id="KW-0326">Glycosidase</keyword>
<dbReference type="InterPro" id="IPR000602">
    <property type="entry name" value="Glyco_hydro_38_N"/>
</dbReference>
<dbReference type="SUPFAM" id="SSF88688">
    <property type="entry name" value="Families 57/38 glycoside transferase middle domain"/>
    <property type="match status" value="1"/>
</dbReference>
<dbReference type="SUPFAM" id="SSF88713">
    <property type="entry name" value="Glycoside hydrolase/deacetylase"/>
    <property type="match status" value="1"/>
</dbReference>
<dbReference type="SMART" id="SM00872">
    <property type="entry name" value="Alpha-mann_mid"/>
    <property type="match status" value="1"/>
</dbReference>
<dbReference type="AlphaFoldDB" id="A0A660E859"/>
<dbReference type="GO" id="GO:0030246">
    <property type="term" value="F:carbohydrate binding"/>
    <property type="evidence" value="ECO:0007669"/>
    <property type="project" value="InterPro"/>
</dbReference>
<dbReference type="PANTHER" id="PTHR46017">
    <property type="entry name" value="ALPHA-MANNOSIDASE 2C1"/>
    <property type="match status" value="1"/>
</dbReference>
<sequence>MTTEKTKVYLVNHTHWDREWYFSSQDSIILSDLLFTNAIKELQQHPEASFTLDGQLSILDNYVTIHPEMRMTIQQLVANKQLQIGPWYTQPDALHLQGESLLRNGMLGQLSAMKYGQRLPVGYLPDTFGFNSQLPVVLNELGLHSFVFWRGIDPKKTHGFYFKWHSLGGQRTVTAVNMPQGYGTGMLLTPSHDYVDQRLDPAVDLITQISPQSAKAVLIPTGNDQMEIIHDFTDKVAKINQMGKYEYEVSDYPGFIAKLNPTDLADYTGEFLDPIYARVHRTCGSSRMDIKLAATKLEDKLIYQVEPLMVIGQRCGIDLSSGDLVLAWQKLLESQAHDSMAGSIVDSVAADILQRLKSGHELADSLINTIERLIALNLGLTDQQVLLLNPALTTTDAYQTVKVTTASPDVYFKDVEHAVLQDQTKVASRENVLSQTASGDHYITEPAYYLSTYQLKTTLPPLGYRVIDFEATVATTNRLQLIATQTISNDQLEIAFNDGSLTATLFDGTVLSDFLTLQDQGNAGDTYDFSPLAGDQPQALRFQTATVKANQDWQLMQLTGQLKLPKNLTERKNTQATVMFKYHVDLILTANHNLTAKLHVDNNIADHKLSLVVNTGSSVPAVASVPFGFLTRDRQEPEQWQDRYAERPVAIWPLDHSVSVNGATHTITAMTSDVKEYEQQGDQLWLTLLATTDQLGKPDLINRPGRASGDTTKLGHPFFPTPQAELQQAFDYQVTIRIDDRFDELVIAQQALQVSQTALAYQSQQLNLFINRLDNKLQDELAPKAPLPATMSLFELPEHVVAGACYPDFFDHDAVIVRVVNPTKHAVEFALPTGAQVVNAIDEAQDYQGTIASYDVLTLKFNKAVFK</sequence>
<dbReference type="GO" id="GO:0009313">
    <property type="term" value="P:oligosaccharide catabolic process"/>
    <property type="evidence" value="ECO:0007669"/>
    <property type="project" value="TreeGrafter"/>
</dbReference>
<evidence type="ECO:0000256" key="2">
    <source>
        <dbReference type="ARBA" id="ARBA00022723"/>
    </source>
</evidence>
<keyword evidence="2" id="KW-0479">Metal-binding</keyword>
<organism evidence="6 7">
    <name type="scientific">Lactiplantibacillus mudanjiangensis</name>
    <dbReference type="NCBI Taxonomy" id="1296538"/>
    <lineage>
        <taxon>Bacteria</taxon>
        <taxon>Bacillati</taxon>
        <taxon>Bacillota</taxon>
        <taxon>Bacilli</taxon>
        <taxon>Lactobacillales</taxon>
        <taxon>Lactobacillaceae</taxon>
        <taxon>Lactiplantibacillus</taxon>
    </lineage>
</organism>
<dbReference type="Pfam" id="PF01074">
    <property type="entry name" value="Glyco_hydro_38N"/>
    <property type="match status" value="1"/>
</dbReference>
<evidence type="ECO:0000259" key="5">
    <source>
        <dbReference type="SMART" id="SM00872"/>
    </source>
</evidence>
<dbReference type="Proteomes" id="UP000289996">
    <property type="component" value="Unassembled WGS sequence"/>
</dbReference>
<dbReference type="InterPro" id="IPR011330">
    <property type="entry name" value="Glyco_hydro/deAcase_b/a-brl"/>
</dbReference>
<dbReference type="Gene3D" id="1.20.1270.50">
    <property type="entry name" value="Glycoside hydrolase family 38, central domain"/>
    <property type="match status" value="1"/>
</dbReference>
<evidence type="ECO:0000313" key="6">
    <source>
        <dbReference type="EMBL" id="VDG30233.1"/>
    </source>
</evidence>
<dbReference type="EMBL" id="UYIG01000185">
    <property type="protein sequence ID" value="VDG30233.1"/>
    <property type="molecule type" value="Genomic_DNA"/>
</dbReference>